<dbReference type="Gene3D" id="3.30.750.24">
    <property type="entry name" value="STAS domain"/>
    <property type="match status" value="1"/>
</dbReference>
<evidence type="ECO:0000256" key="2">
    <source>
        <dbReference type="RuleBase" id="RU003749"/>
    </source>
</evidence>
<dbReference type="AlphaFoldDB" id="A0A937X3Y4"/>
<proteinExistence type="inferred from homology"/>
<accession>A0A937X3Y4</accession>
<gene>
    <name evidence="4" type="ORF">FJZ00_01545</name>
</gene>
<comment type="caution">
    <text evidence="4">The sequence shown here is derived from an EMBL/GenBank/DDBJ whole genome shotgun (WGS) entry which is preliminary data.</text>
</comment>
<evidence type="ECO:0000313" key="4">
    <source>
        <dbReference type="EMBL" id="MBM3273807.1"/>
    </source>
</evidence>
<evidence type="ECO:0000259" key="3">
    <source>
        <dbReference type="PROSITE" id="PS50801"/>
    </source>
</evidence>
<dbReference type="PANTHER" id="PTHR33495">
    <property type="entry name" value="ANTI-SIGMA FACTOR ANTAGONIST TM_1081-RELATED-RELATED"/>
    <property type="match status" value="1"/>
</dbReference>
<dbReference type="CDD" id="cd07043">
    <property type="entry name" value="STAS_anti-anti-sigma_factors"/>
    <property type="match status" value="1"/>
</dbReference>
<dbReference type="GO" id="GO:0043856">
    <property type="term" value="F:anti-sigma factor antagonist activity"/>
    <property type="evidence" value="ECO:0007669"/>
    <property type="project" value="InterPro"/>
</dbReference>
<dbReference type="Pfam" id="PF01740">
    <property type="entry name" value="STAS"/>
    <property type="match status" value="1"/>
</dbReference>
<dbReference type="NCBIfam" id="TIGR00377">
    <property type="entry name" value="ant_ant_sig"/>
    <property type="match status" value="1"/>
</dbReference>
<dbReference type="InterPro" id="IPR003658">
    <property type="entry name" value="Anti-sigma_ant"/>
</dbReference>
<comment type="similarity">
    <text evidence="1 2">Belongs to the anti-sigma-factor antagonist family.</text>
</comment>
<dbReference type="EMBL" id="VGJX01000053">
    <property type="protein sequence ID" value="MBM3273807.1"/>
    <property type="molecule type" value="Genomic_DNA"/>
</dbReference>
<evidence type="ECO:0000313" key="5">
    <source>
        <dbReference type="Proteomes" id="UP000703893"/>
    </source>
</evidence>
<dbReference type="PROSITE" id="PS50801">
    <property type="entry name" value="STAS"/>
    <property type="match status" value="1"/>
</dbReference>
<dbReference type="SUPFAM" id="SSF52091">
    <property type="entry name" value="SpoIIaa-like"/>
    <property type="match status" value="1"/>
</dbReference>
<reference evidence="4 5" key="1">
    <citation type="submission" date="2019-03" db="EMBL/GenBank/DDBJ databases">
        <title>Lake Tanganyika Metagenome-Assembled Genomes (MAGs).</title>
        <authorList>
            <person name="Tran P."/>
        </authorList>
    </citation>
    <scope>NUCLEOTIDE SEQUENCE [LARGE SCALE GENOMIC DNA]</scope>
    <source>
        <strain evidence="4">K_DeepCast_65m_m2_236</strain>
    </source>
</reference>
<evidence type="ECO:0000256" key="1">
    <source>
        <dbReference type="ARBA" id="ARBA00009013"/>
    </source>
</evidence>
<dbReference type="InterPro" id="IPR002645">
    <property type="entry name" value="STAS_dom"/>
</dbReference>
<organism evidence="4 5">
    <name type="scientific">Candidatus Tanganyikabacteria bacterium</name>
    <dbReference type="NCBI Taxonomy" id="2961651"/>
    <lineage>
        <taxon>Bacteria</taxon>
        <taxon>Bacillati</taxon>
        <taxon>Candidatus Sericytochromatia</taxon>
        <taxon>Candidatus Tanganyikabacteria</taxon>
    </lineage>
</organism>
<feature type="domain" description="STAS" evidence="3">
    <location>
        <begin position="3"/>
        <end position="112"/>
    </location>
</feature>
<sequence length="117" mass="12712">MALTISKNPYETFVVLTVSGKVDPQNVKDLEDNIRNAFSGRQASMIFDFTGLEFIISSGMGLLLVGRNLAAERGGSVLIAGVRPDVYRVFDLLDFPAFFKFHPTVDAAINELLATAG</sequence>
<dbReference type="PANTHER" id="PTHR33495:SF2">
    <property type="entry name" value="ANTI-SIGMA FACTOR ANTAGONIST TM_1081-RELATED"/>
    <property type="match status" value="1"/>
</dbReference>
<dbReference type="InterPro" id="IPR036513">
    <property type="entry name" value="STAS_dom_sf"/>
</dbReference>
<dbReference type="Proteomes" id="UP000703893">
    <property type="component" value="Unassembled WGS sequence"/>
</dbReference>
<protein>
    <recommendedName>
        <fullName evidence="2">Anti-sigma factor antagonist</fullName>
    </recommendedName>
</protein>
<name>A0A937X3Y4_9BACT</name>